<dbReference type="PANTHER" id="PTHR37308:SF1">
    <property type="entry name" value="POLYPRENYL-PHOSPHATE TRANSPORTER"/>
    <property type="match status" value="1"/>
</dbReference>
<sequence>MEYLILMVKGFFVGIALIIPGLSGGTLAIYLGIYEKLLHAIGHIFSEMKQSLQFLIPLGVGMAIAIIGLANLLGYLIDINSLVVLLFFIGLLVGGMKDIYRQAIPKQHPIEATTILSGVVSFSLIIVLIVFGKLSDSTGIATIDITFFNIILLVLLGMAASMTMIVPGVSGSALLIVLGYYTAIVTNVIGNILDFSELTYHLSVIVPFTIGAAIGIIGFSKVIEYVLQHYPKQTYFAIFGFLAGSVIAMFFEINDPATGTTHDVQEPIYTHLLEFLGDNIVSFIGAIVLFVGGVILSRYLTRLIPEKE</sequence>
<gene>
    <name evidence="2" type="ORF">G4Z02_02675</name>
</gene>
<feature type="transmembrane region" description="Helical" evidence="1">
    <location>
        <begin position="173"/>
        <end position="193"/>
    </location>
</feature>
<dbReference type="PANTHER" id="PTHR37308">
    <property type="entry name" value="INTEGRAL MEMBRANE PROTEIN"/>
    <property type="match status" value="1"/>
</dbReference>
<keyword evidence="1" id="KW-1133">Transmembrane helix</keyword>
<dbReference type="Pfam" id="PF04018">
    <property type="entry name" value="VCA0040-like"/>
    <property type="match status" value="1"/>
</dbReference>
<evidence type="ECO:0000313" key="3">
    <source>
        <dbReference type="Proteomes" id="UP000514720"/>
    </source>
</evidence>
<feature type="transmembrane region" description="Helical" evidence="1">
    <location>
        <begin position="12"/>
        <end position="33"/>
    </location>
</feature>
<evidence type="ECO:0000256" key="1">
    <source>
        <dbReference type="SAM" id="Phobius"/>
    </source>
</evidence>
<keyword evidence="3" id="KW-1185">Reference proteome</keyword>
<reference evidence="2 3" key="1">
    <citation type="submission" date="2020-02" db="EMBL/GenBank/DDBJ databases">
        <authorList>
            <person name="Zheng R.K."/>
            <person name="Sun C.M."/>
        </authorList>
    </citation>
    <scope>NUCLEOTIDE SEQUENCE [LARGE SCALE GENOMIC DNA]</scope>
    <source>
        <strain evidence="3">zrk13</strain>
    </source>
</reference>
<dbReference type="RefSeq" id="WP_258878319.1">
    <property type="nucleotide sequence ID" value="NZ_CP048914.1"/>
</dbReference>
<feature type="transmembrane region" description="Helical" evidence="1">
    <location>
        <begin position="235"/>
        <end position="253"/>
    </location>
</feature>
<dbReference type="InterPro" id="IPR007163">
    <property type="entry name" value="VCA0040-like"/>
</dbReference>
<dbReference type="KEGG" id="xcl:G4Z02_02675"/>
<feature type="transmembrane region" description="Helical" evidence="1">
    <location>
        <begin position="146"/>
        <end position="166"/>
    </location>
</feature>
<feature type="transmembrane region" description="Helical" evidence="1">
    <location>
        <begin position="280"/>
        <end position="300"/>
    </location>
</feature>
<name>A0A7L7KPI9_9MOLU</name>
<protein>
    <submittedName>
        <fullName evidence="2">DUF368 domain-containing protein</fullName>
    </submittedName>
</protein>
<dbReference type="EMBL" id="CP048914">
    <property type="protein sequence ID" value="QMS84700.1"/>
    <property type="molecule type" value="Genomic_DNA"/>
</dbReference>
<evidence type="ECO:0000313" key="2">
    <source>
        <dbReference type="EMBL" id="QMS84700.1"/>
    </source>
</evidence>
<dbReference type="AlphaFoldDB" id="A0A7L7KPI9"/>
<feature type="transmembrane region" description="Helical" evidence="1">
    <location>
        <begin position="82"/>
        <end position="100"/>
    </location>
</feature>
<keyword evidence="1" id="KW-0812">Transmembrane</keyword>
<feature type="transmembrane region" description="Helical" evidence="1">
    <location>
        <begin position="54"/>
        <end position="76"/>
    </location>
</feature>
<feature type="transmembrane region" description="Helical" evidence="1">
    <location>
        <begin position="199"/>
        <end position="223"/>
    </location>
</feature>
<feature type="transmembrane region" description="Helical" evidence="1">
    <location>
        <begin position="112"/>
        <end position="134"/>
    </location>
</feature>
<organism evidence="2 3">
    <name type="scientific">Candidatus Xianfuyuplasma coldseepsis</name>
    <dbReference type="NCBI Taxonomy" id="2782163"/>
    <lineage>
        <taxon>Bacteria</taxon>
        <taxon>Bacillati</taxon>
        <taxon>Mycoplasmatota</taxon>
        <taxon>Mollicutes</taxon>
        <taxon>Candidatus Izemoplasmatales</taxon>
        <taxon>Candidatus Izemoplasmataceae</taxon>
        <taxon>Candidatus Xianfuyuplasma</taxon>
    </lineage>
</organism>
<proteinExistence type="predicted"/>
<accession>A0A7L7KPI9</accession>
<dbReference type="Proteomes" id="UP000514720">
    <property type="component" value="Chromosome"/>
</dbReference>
<keyword evidence="1" id="KW-0472">Membrane</keyword>